<evidence type="ECO:0000313" key="2">
    <source>
        <dbReference type="Proteomes" id="UP000282211"/>
    </source>
</evidence>
<proteinExistence type="predicted"/>
<keyword evidence="2" id="KW-1185">Reference proteome</keyword>
<gene>
    <name evidence="1" type="ORF">DES40_2050</name>
</gene>
<sequence length="312" mass="33942">MSKNVQKETGNTTLITPPSLALHFAQERTYLRKALKPDLTPAQVVGEARRALDRTGLSFTRSVTDPQIQKSGLWLLEIIKSGAGVLDRATQADVQIVEIAPKTSLLDGLKVWRPGVFYISAAGLATLGLLQGTGLVVVSAGLLAGLHAVTTLKSNVLERIPFFKTQNRLPAPDGRNLSAEAFIRTDTAGFLNQISDALATADHILARMVQTEPESQWHENAALMALFQNLLEARSSDDGKYALEVIGKEMKSLLMGVGVEAIDYDKTSAHWFDELPALVINEGDPEIEMAAPALVTKEGRLLKRGTVWVRRP</sequence>
<name>A0A420WE09_9PROT</name>
<organism evidence="1 2">
    <name type="scientific">Litorimonas taeanensis</name>
    <dbReference type="NCBI Taxonomy" id="568099"/>
    <lineage>
        <taxon>Bacteria</taxon>
        <taxon>Pseudomonadati</taxon>
        <taxon>Pseudomonadota</taxon>
        <taxon>Alphaproteobacteria</taxon>
        <taxon>Maricaulales</taxon>
        <taxon>Robiginitomaculaceae</taxon>
    </lineage>
</organism>
<comment type="caution">
    <text evidence="1">The sequence shown here is derived from an EMBL/GenBank/DDBJ whole genome shotgun (WGS) entry which is preliminary data.</text>
</comment>
<dbReference type="InParanoid" id="A0A420WE09"/>
<evidence type="ECO:0000313" key="1">
    <source>
        <dbReference type="EMBL" id="RKQ69251.1"/>
    </source>
</evidence>
<dbReference type="AlphaFoldDB" id="A0A420WE09"/>
<dbReference type="EMBL" id="RBII01000002">
    <property type="protein sequence ID" value="RKQ69251.1"/>
    <property type="molecule type" value="Genomic_DNA"/>
</dbReference>
<accession>A0A420WE09</accession>
<dbReference type="Proteomes" id="UP000282211">
    <property type="component" value="Unassembled WGS sequence"/>
</dbReference>
<protein>
    <submittedName>
        <fullName evidence="1">Uncharacterized protein</fullName>
    </submittedName>
</protein>
<reference evidence="1 2" key="1">
    <citation type="submission" date="2018-10" db="EMBL/GenBank/DDBJ databases">
        <title>Genomic Encyclopedia of Type Strains, Phase IV (KMG-IV): sequencing the most valuable type-strain genomes for metagenomic binning, comparative biology and taxonomic classification.</title>
        <authorList>
            <person name="Goeker M."/>
        </authorList>
    </citation>
    <scope>NUCLEOTIDE SEQUENCE [LARGE SCALE GENOMIC DNA]</scope>
    <source>
        <strain evidence="1 2">DSM 22008</strain>
    </source>
</reference>